<dbReference type="EMBL" id="CYZX01000001">
    <property type="protein sequence ID" value="CUN54728.1"/>
    <property type="molecule type" value="Genomic_DNA"/>
</dbReference>
<dbReference type="AlphaFoldDB" id="A0A173XWB9"/>
<organism evidence="1 2">
    <name type="scientific">Clostridium disporicum</name>
    <dbReference type="NCBI Taxonomy" id="84024"/>
    <lineage>
        <taxon>Bacteria</taxon>
        <taxon>Bacillati</taxon>
        <taxon>Bacillota</taxon>
        <taxon>Clostridia</taxon>
        <taxon>Eubacteriales</taxon>
        <taxon>Clostridiaceae</taxon>
        <taxon>Clostridium</taxon>
    </lineage>
</organism>
<protein>
    <submittedName>
        <fullName evidence="1">Uncharacterized protein</fullName>
    </submittedName>
</protein>
<accession>A0A173XWB9</accession>
<proteinExistence type="predicted"/>
<reference evidence="1 2" key="1">
    <citation type="submission" date="2015-09" db="EMBL/GenBank/DDBJ databases">
        <authorList>
            <consortium name="Pathogen Informatics"/>
        </authorList>
    </citation>
    <scope>NUCLEOTIDE SEQUENCE [LARGE SCALE GENOMIC DNA]</scope>
    <source>
        <strain evidence="1 2">2789STDY5834856</strain>
    </source>
</reference>
<dbReference type="RefSeq" id="WP_055262853.1">
    <property type="nucleotide sequence ID" value="NZ_CABIXQ010000001.1"/>
</dbReference>
<dbReference type="Proteomes" id="UP000095594">
    <property type="component" value="Unassembled WGS sequence"/>
</dbReference>
<dbReference type="OrthoDB" id="1906014at2"/>
<evidence type="ECO:0000313" key="1">
    <source>
        <dbReference type="EMBL" id="CUN54728.1"/>
    </source>
</evidence>
<evidence type="ECO:0000313" key="2">
    <source>
        <dbReference type="Proteomes" id="UP000095594"/>
    </source>
</evidence>
<sequence length="203" mass="23416">MTKRKKRKKSFCEDFDRFKLPPCAKFLGSNNPFVKDGKIIYRNNNRLYLFLSFNTKSNVGKTYNPMDPSTYSSTGVGNLQIELYFFIIGLFINEVQKGNIKDYENISIHEDDNADKFIKNVLDNEYNITTEFVPSLTYLISNASAVIPVFTGVIDISPINFYIILMLSRFYGDYGLLFSDNAYVTNDFINLALANTYVEFYKC</sequence>
<name>A0A173XWB9_9CLOT</name>
<gene>
    <name evidence="1" type="ORF">ERS852471_00113</name>
</gene>